<comment type="cofactor">
    <cofactor evidence="2">
        <name>Mg(2+)</name>
        <dbReference type="ChEBI" id="CHEBI:18420"/>
    </cofactor>
</comment>
<keyword evidence="5 10" id="KW-0031">Aminopeptidase</keyword>
<dbReference type="RefSeq" id="WP_197115766.1">
    <property type="nucleotide sequence ID" value="NZ_JACBXQ010000004.1"/>
</dbReference>
<dbReference type="SUPFAM" id="SSF144052">
    <property type="entry name" value="Thermophilic metalloprotease-like"/>
    <property type="match status" value="1"/>
</dbReference>
<evidence type="ECO:0000256" key="8">
    <source>
        <dbReference type="ARBA" id="ARBA00022801"/>
    </source>
</evidence>
<evidence type="ECO:0000256" key="6">
    <source>
        <dbReference type="ARBA" id="ARBA00022670"/>
    </source>
</evidence>
<dbReference type="Proteomes" id="UP000721415">
    <property type="component" value="Unassembled WGS sequence"/>
</dbReference>
<dbReference type="GO" id="GO:0004177">
    <property type="term" value="F:aminopeptidase activity"/>
    <property type="evidence" value="ECO:0007669"/>
    <property type="project" value="UniProtKB-KW"/>
</dbReference>
<keyword evidence="8" id="KW-0378">Hydrolase</keyword>
<evidence type="ECO:0000256" key="2">
    <source>
        <dbReference type="ARBA" id="ARBA00001946"/>
    </source>
</evidence>
<dbReference type="Pfam" id="PF02073">
    <property type="entry name" value="Peptidase_M29"/>
    <property type="match status" value="1"/>
</dbReference>
<keyword evidence="7" id="KW-0479">Metal-binding</keyword>
<reference evidence="10 11" key="1">
    <citation type="submission" date="2020-07" db="EMBL/GenBank/DDBJ databases">
        <title>Facklamia lactis sp. nov., isolated from raw milk.</title>
        <authorList>
            <person name="Doll E.V."/>
            <person name="Huptas C."/>
            <person name="Staib L."/>
            <person name="Wenning M."/>
            <person name="Scherer S."/>
        </authorList>
    </citation>
    <scope>NUCLEOTIDE SEQUENCE [LARGE SCALE GENOMIC DNA]</scope>
    <source>
        <strain evidence="10 11">DSM 111018</strain>
    </source>
</reference>
<name>A0ABS0LRK7_9LACT</name>
<evidence type="ECO:0000256" key="4">
    <source>
        <dbReference type="ARBA" id="ARBA00008236"/>
    </source>
</evidence>
<evidence type="ECO:0000256" key="7">
    <source>
        <dbReference type="ARBA" id="ARBA00022723"/>
    </source>
</evidence>
<evidence type="ECO:0000313" key="10">
    <source>
        <dbReference type="EMBL" id="MBG9986793.1"/>
    </source>
</evidence>
<dbReference type="InterPro" id="IPR052170">
    <property type="entry name" value="M29_Exopeptidase"/>
</dbReference>
<organism evidence="10 11">
    <name type="scientific">Facklamia lactis</name>
    <dbReference type="NCBI Taxonomy" id="2749967"/>
    <lineage>
        <taxon>Bacteria</taxon>
        <taxon>Bacillati</taxon>
        <taxon>Bacillota</taxon>
        <taxon>Bacilli</taxon>
        <taxon>Lactobacillales</taxon>
        <taxon>Aerococcaceae</taxon>
        <taxon>Facklamia</taxon>
    </lineage>
</organism>
<dbReference type="InterPro" id="IPR000787">
    <property type="entry name" value="Peptidase_M29"/>
</dbReference>
<evidence type="ECO:0000313" key="11">
    <source>
        <dbReference type="Proteomes" id="UP000721415"/>
    </source>
</evidence>
<dbReference type="InterPro" id="IPR035097">
    <property type="entry name" value="M29_N-terminal"/>
</dbReference>
<comment type="cofactor">
    <cofactor evidence="1">
        <name>Co(2+)</name>
        <dbReference type="ChEBI" id="CHEBI:48828"/>
    </cofactor>
</comment>
<evidence type="ECO:0000256" key="5">
    <source>
        <dbReference type="ARBA" id="ARBA00022438"/>
    </source>
</evidence>
<dbReference type="PRINTS" id="PR00919">
    <property type="entry name" value="THERMOPTASE"/>
</dbReference>
<proteinExistence type="inferred from homology"/>
<comment type="caution">
    <text evidence="10">The sequence shown here is derived from an EMBL/GenBank/DDBJ whole genome shotgun (WGS) entry which is preliminary data.</text>
</comment>
<dbReference type="PANTHER" id="PTHR34448:SF3">
    <property type="entry name" value="AMINOPEPTIDASE AMPS"/>
    <property type="match status" value="1"/>
</dbReference>
<dbReference type="PANTHER" id="PTHR34448">
    <property type="entry name" value="AMINOPEPTIDASE"/>
    <property type="match status" value="1"/>
</dbReference>
<dbReference type="Gene3D" id="3.40.1830.10">
    <property type="entry name" value="Thermophilic metalloprotease (M29)"/>
    <property type="match status" value="1"/>
</dbReference>
<evidence type="ECO:0000256" key="3">
    <source>
        <dbReference type="ARBA" id="ARBA00001947"/>
    </source>
</evidence>
<sequence length="413" mass="46043">MMLENFDHLLQKYANLIIHKGIAVTNGDYVLINSDIDQAPLVRLIVQTAYQAGAESVTVNWADDDLTRLNYQYKSEEALTNIPQHRIDEGHYFLNKKAKRIALRSSNPNVLKGIDPAKINSAQRAASEALKEVRIATQANQVSWIVVAGAGAEWAKLVFPDLATNEEQIDALWDQIFKTTRIYEEDPIKAWDEHEARLNEKANFLNEKQFDKLHYTGPGTDFTVGLPKNHIWESAGSYNEKGEKFIANMPTEEVFTAPDARRAEGYISSSKPLAYGGNVINEMKFHFSEGKVTEVSAKEGEETLRQLVEENDGSRSLGEVALVPHQSPISQSGITFFNTLFDENASNHLALGQAYASSVENGTKMTQDELKKAGLNRSNVHVDFMVGNADMNIDGILEDGTIIPIFRNGEWAI</sequence>
<protein>
    <submittedName>
        <fullName evidence="10">Aminopeptidase</fullName>
    </submittedName>
</protein>
<dbReference type="EMBL" id="JACBXQ010000004">
    <property type="protein sequence ID" value="MBG9986793.1"/>
    <property type="molecule type" value="Genomic_DNA"/>
</dbReference>
<comment type="similarity">
    <text evidence="4">Belongs to the peptidase M29 family.</text>
</comment>
<evidence type="ECO:0000256" key="9">
    <source>
        <dbReference type="ARBA" id="ARBA00023049"/>
    </source>
</evidence>
<comment type="cofactor">
    <cofactor evidence="3">
        <name>Zn(2+)</name>
        <dbReference type="ChEBI" id="CHEBI:29105"/>
    </cofactor>
</comment>
<keyword evidence="11" id="KW-1185">Reference proteome</keyword>
<gene>
    <name evidence="10" type="ORF">HZY91_07765</name>
</gene>
<accession>A0ABS0LRK7</accession>
<keyword evidence="9" id="KW-0482">Metalloprotease</keyword>
<evidence type="ECO:0000256" key="1">
    <source>
        <dbReference type="ARBA" id="ARBA00001941"/>
    </source>
</evidence>
<keyword evidence="6" id="KW-0645">Protease</keyword>